<accession>A0A9E7FCM9</accession>
<dbReference type="EMBL" id="CP097505">
    <property type="protein sequence ID" value="URD93023.1"/>
    <property type="molecule type" value="Genomic_DNA"/>
</dbReference>
<proteinExistence type="predicted"/>
<dbReference type="Proteomes" id="UP001055439">
    <property type="component" value="Chromosome 3"/>
</dbReference>
<name>A0A9E7FCM9_9LILI</name>
<protein>
    <submittedName>
        <fullName evidence="1">Uncharacterized protein</fullName>
    </submittedName>
</protein>
<evidence type="ECO:0000313" key="2">
    <source>
        <dbReference type="Proteomes" id="UP001055439"/>
    </source>
</evidence>
<evidence type="ECO:0000313" key="1">
    <source>
        <dbReference type="EMBL" id="URD93023.1"/>
    </source>
</evidence>
<keyword evidence="2" id="KW-1185">Reference proteome</keyword>
<dbReference type="AlphaFoldDB" id="A0A9E7FCM9"/>
<reference evidence="1" key="1">
    <citation type="submission" date="2022-05" db="EMBL/GenBank/DDBJ databases">
        <title>The Musa troglodytarum L. genome provides insights into the mechanism of non-climacteric behaviour and enrichment of carotenoids.</title>
        <authorList>
            <person name="Wang J."/>
        </authorList>
    </citation>
    <scope>NUCLEOTIDE SEQUENCE</scope>
    <source>
        <tissue evidence="1">Leaf</tissue>
    </source>
</reference>
<gene>
    <name evidence="1" type="ORF">MUK42_00050</name>
</gene>
<organism evidence="1 2">
    <name type="scientific">Musa troglodytarum</name>
    <name type="common">fe'i banana</name>
    <dbReference type="NCBI Taxonomy" id="320322"/>
    <lineage>
        <taxon>Eukaryota</taxon>
        <taxon>Viridiplantae</taxon>
        <taxon>Streptophyta</taxon>
        <taxon>Embryophyta</taxon>
        <taxon>Tracheophyta</taxon>
        <taxon>Spermatophyta</taxon>
        <taxon>Magnoliopsida</taxon>
        <taxon>Liliopsida</taxon>
        <taxon>Zingiberales</taxon>
        <taxon>Musaceae</taxon>
        <taxon>Musa</taxon>
    </lineage>
</organism>
<sequence length="132" mass="15035">MQGKLQLWFSSFRREHTCPQSKLMKVENQKKVTMPKALRDADYYKYDPNPGQIHDVAENEWIRWVDQGQPTVGRLCARINSISQHLKQSGRWGPSCLYRWPSLSITPLPMPPSVVSPAVPGRATRSVGEACE</sequence>